<dbReference type="InParanoid" id="A0A507AMI7"/>
<dbReference type="InterPro" id="IPR036291">
    <property type="entry name" value="NAD(P)-bd_dom_sf"/>
</dbReference>
<evidence type="ECO:0000313" key="1">
    <source>
        <dbReference type="EMBL" id="TPX07776.1"/>
    </source>
</evidence>
<dbReference type="SUPFAM" id="SSF51735">
    <property type="entry name" value="NAD(P)-binding Rossmann-fold domains"/>
    <property type="match status" value="1"/>
</dbReference>
<keyword evidence="2" id="KW-1185">Reference proteome</keyword>
<dbReference type="AlphaFoldDB" id="A0A507AMI7"/>
<dbReference type="GO" id="GO:0016616">
    <property type="term" value="F:oxidoreductase activity, acting on the CH-OH group of donors, NAD or NADP as acceptor"/>
    <property type="evidence" value="ECO:0007669"/>
    <property type="project" value="TreeGrafter"/>
</dbReference>
<dbReference type="OrthoDB" id="5225489at2759"/>
<dbReference type="EMBL" id="SKBQ01000086">
    <property type="protein sequence ID" value="TPX07776.1"/>
    <property type="molecule type" value="Genomic_DNA"/>
</dbReference>
<dbReference type="Proteomes" id="UP000319257">
    <property type="component" value="Unassembled WGS sequence"/>
</dbReference>
<reference evidence="1 2" key="1">
    <citation type="submission" date="2019-06" db="EMBL/GenBank/DDBJ databases">
        <title>Draft genome sequence of the filamentous fungus Phialemoniopsis curvata isolated from diesel fuel.</title>
        <authorList>
            <person name="Varaljay V.A."/>
            <person name="Lyon W.J."/>
            <person name="Crouch A.L."/>
            <person name="Drake C.E."/>
            <person name="Hollomon J.M."/>
            <person name="Nadeau L.J."/>
            <person name="Nunn H.S."/>
            <person name="Stevenson B.S."/>
            <person name="Bojanowski C.L."/>
            <person name="Crookes-Goodson W.J."/>
        </authorList>
    </citation>
    <scope>NUCLEOTIDE SEQUENCE [LARGE SCALE GENOMIC DNA]</scope>
    <source>
        <strain evidence="1 2">D216</strain>
    </source>
</reference>
<protein>
    <submittedName>
        <fullName evidence="1">Uncharacterized protein</fullName>
    </submittedName>
</protein>
<organism evidence="1 2">
    <name type="scientific">Thyridium curvatum</name>
    <dbReference type="NCBI Taxonomy" id="1093900"/>
    <lineage>
        <taxon>Eukaryota</taxon>
        <taxon>Fungi</taxon>
        <taxon>Dikarya</taxon>
        <taxon>Ascomycota</taxon>
        <taxon>Pezizomycotina</taxon>
        <taxon>Sordariomycetes</taxon>
        <taxon>Sordariomycetidae</taxon>
        <taxon>Thyridiales</taxon>
        <taxon>Thyridiaceae</taxon>
        <taxon>Thyridium</taxon>
    </lineage>
</organism>
<dbReference type="PANTHER" id="PTHR45458">
    <property type="entry name" value="SHORT-CHAIN DEHYDROGENASE/REDUCTASE SDR"/>
    <property type="match status" value="1"/>
</dbReference>
<sequence length="232" mass="25592">MSGKRVLVIGANRGIGLNLIKEFVKRGWTTYGTVRPQTRDDPSCDELRETGTKIFELDYTDDSTIAQAAEKYGNEPLDCLVNCGGVGPQPFAWDADGRERLLEMFNIMAAGPYLATKHFIPKLEKSSKPVVANISSEFGCIAPNERGGFLGYRMAKAALNQQTKTIAQAFKDGDSKIIFLALEPGYLATRLTGWKGEDDMEASVKGMVDIIQRAEHSDTGLFYTYAGEKLQY</sequence>
<dbReference type="Pfam" id="PF00106">
    <property type="entry name" value="adh_short"/>
    <property type="match status" value="1"/>
</dbReference>
<dbReference type="InterPro" id="IPR052184">
    <property type="entry name" value="SDR_enzymes"/>
</dbReference>
<name>A0A507AMI7_9PEZI</name>
<accession>A0A507AMI7</accession>
<dbReference type="PRINTS" id="PR00081">
    <property type="entry name" value="GDHRDH"/>
</dbReference>
<dbReference type="GeneID" id="41978015"/>
<comment type="caution">
    <text evidence="1">The sequence shown here is derived from an EMBL/GenBank/DDBJ whole genome shotgun (WGS) entry which is preliminary data.</text>
</comment>
<dbReference type="Gene3D" id="3.40.50.720">
    <property type="entry name" value="NAD(P)-binding Rossmann-like Domain"/>
    <property type="match status" value="1"/>
</dbReference>
<evidence type="ECO:0000313" key="2">
    <source>
        <dbReference type="Proteomes" id="UP000319257"/>
    </source>
</evidence>
<gene>
    <name evidence="1" type="ORF">E0L32_010568</name>
</gene>
<proteinExistence type="predicted"/>
<dbReference type="InterPro" id="IPR002347">
    <property type="entry name" value="SDR_fam"/>
</dbReference>
<dbReference type="PANTHER" id="PTHR45458:SF1">
    <property type="entry name" value="SHORT CHAIN DEHYDROGENASE"/>
    <property type="match status" value="1"/>
</dbReference>
<dbReference type="RefSeq" id="XP_030989487.1">
    <property type="nucleotide sequence ID" value="XM_031133200.1"/>
</dbReference>